<feature type="signal peptide" evidence="2">
    <location>
        <begin position="1"/>
        <end position="26"/>
    </location>
</feature>
<keyword evidence="4" id="KW-1185">Reference proteome</keyword>
<evidence type="ECO:0000256" key="2">
    <source>
        <dbReference type="SAM" id="SignalP"/>
    </source>
</evidence>
<feature type="chain" id="PRO_5021804097" evidence="2">
    <location>
        <begin position="27"/>
        <end position="107"/>
    </location>
</feature>
<evidence type="ECO:0000256" key="1">
    <source>
        <dbReference type="SAM" id="Phobius"/>
    </source>
</evidence>
<dbReference type="PROSITE" id="PS51257">
    <property type="entry name" value="PROKAR_LIPOPROTEIN"/>
    <property type="match status" value="1"/>
</dbReference>
<dbReference type="AlphaFoldDB" id="A0A545AJ83"/>
<sequence length="107" mass="11044">MRSARWLAVALIAGSALSIGACLANAVPSLLGEVGTPRAERSGWAQLAEFASLILDSGWAWAAMAVTVGWVVRAPSRSAAAACVSLSAVPTVHYWVERSAARFSSSG</sequence>
<feature type="transmembrane region" description="Helical" evidence="1">
    <location>
        <begin position="50"/>
        <end position="72"/>
    </location>
</feature>
<dbReference type="EMBL" id="VIRS01000027">
    <property type="protein sequence ID" value="TQS41382.1"/>
    <property type="molecule type" value="Genomic_DNA"/>
</dbReference>
<keyword evidence="1" id="KW-1133">Transmembrane helix</keyword>
<evidence type="ECO:0000313" key="4">
    <source>
        <dbReference type="Proteomes" id="UP000317982"/>
    </source>
</evidence>
<dbReference type="Proteomes" id="UP000317982">
    <property type="component" value="Unassembled WGS sequence"/>
</dbReference>
<keyword evidence="1" id="KW-0472">Membrane</keyword>
<comment type="caution">
    <text evidence="3">The sequence shown here is derived from an EMBL/GenBank/DDBJ whole genome shotgun (WGS) entry which is preliminary data.</text>
</comment>
<evidence type="ECO:0000313" key="3">
    <source>
        <dbReference type="EMBL" id="TQS41382.1"/>
    </source>
</evidence>
<keyword evidence="2" id="KW-0732">Signal</keyword>
<reference evidence="3 4" key="1">
    <citation type="submission" date="2019-07" db="EMBL/GenBank/DDBJ databases">
        <title>Cryptosporangium phraense sp. nov., isolated from plant litter.</title>
        <authorList>
            <person name="Suriyachadkun C."/>
        </authorList>
    </citation>
    <scope>NUCLEOTIDE SEQUENCE [LARGE SCALE GENOMIC DNA]</scope>
    <source>
        <strain evidence="3 4">A-T 5661</strain>
    </source>
</reference>
<dbReference type="InParanoid" id="A0A545AJ83"/>
<proteinExistence type="predicted"/>
<accession>A0A545AJ83</accession>
<keyword evidence="1" id="KW-0812">Transmembrane</keyword>
<protein>
    <submittedName>
        <fullName evidence="3">Uncharacterized protein</fullName>
    </submittedName>
</protein>
<name>A0A545AJ83_9ACTN</name>
<dbReference type="RefSeq" id="WP_142708263.1">
    <property type="nucleotide sequence ID" value="NZ_VIRS01000027.1"/>
</dbReference>
<dbReference type="OrthoDB" id="3385429at2"/>
<gene>
    <name evidence="3" type="ORF">FL583_30235</name>
</gene>
<organism evidence="3 4">
    <name type="scientific">Cryptosporangium phraense</name>
    <dbReference type="NCBI Taxonomy" id="2593070"/>
    <lineage>
        <taxon>Bacteria</taxon>
        <taxon>Bacillati</taxon>
        <taxon>Actinomycetota</taxon>
        <taxon>Actinomycetes</taxon>
        <taxon>Cryptosporangiales</taxon>
        <taxon>Cryptosporangiaceae</taxon>
        <taxon>Cryptosporangium</taxon>
    </lineage>
</organism>